<evidence type="ECO:0000256" key="11">
    <source>
        <dbReference type="ARBA" id="ARBA00023242"/>
    </source>
</evidence>
<comment type="similarity">
    <text evidence="4">Belongs to the histone H2A family.</text>
</comment>
<dbReference type="InterPro" id="IPR005818">
    <property type="entry name" value="Histone_H1/H5_H15"/>
</dbReference>
<feature type="compositionally biased region" description="Low complexity" evidence="13">
    <location>
        <begin position="330"/>
        <end position="340"/>
    </location>
</feature>
<evidence type="ECO:0000256" key="12">
    <source>
        <dbReference type="ARBA" id="ARBA00023269"/>
    </source>
</evidence>
<feature type="compositionally biased region" description="Basic residues" evidence="13">
    <location>
        <begin position="20"/>
        <end position="35"/>
    </location>
</feature>
<feature type="region of interest" description="Disordered" evidence="13">
    <location>
        <begin position="1"/>
        <end position="41"/>
    </location>
</feature>
<feature type="region of interest" description="Disordered" evidence="13">
    <location>
        <begin position="91"/>
        <end position="234"/>
    </location>
</feature>
<dbReference type="CDD" id="cd22910">
    <property type="entry name" value="HFD_H2B"/>
    <property type="match status" value="2"/>
</dbReference>
<protein>
    <submittedName>
        <fullName evidence="15">Histone H2A type 3</fullName>
    </submittedName>
</protein>
<sequence>MSETAPAAPAAPAPAEKTPVKKKARKAAGGAKRKASGPPVSELITKAVAASKERSGVSLAALKKALAAAGYDVEKNNSRIKLGLKSLVSKGTLVQTKGTGASGSFKLNKKAASGEAKPKAKRAGASKAKKPAGAAKKPKKAAGTATPKKSTKKTPKKAKKPAAAAGAKKAKSPKKAKATKAKKAPKSPAKAKTKKDLKMPEPAKSAPAPKKGSKKAVTKAQKKDGKKRKRSRKESYSVYVYKVLKQVHPDTGISSKAMGIMNSFVNDIFERIAGEASRLAHYNKRSTITSREIQTARAPAAARGAGQARRVRGHQGCHQVHQLQPFFTMPEPAKSAPAPKKGSKKAVTKAQKKDGKKRKRSRKESYSVYVYKVLKQVHPDTGISSKAMGIMNSFVNDIFERIAGEASRLAHYNKRSTITSREIQTAVRLLLPGELAKHAVSEGTKAVTKYTSSKTSLSMSGRGKQGGKARAKAKTRSSRAGLQFPVGRVHRLLRKGNYSERVGAGAPVYLAAVLEYLTAEILELAGNAARDNKKTRIIPRHLQLAIRNDEELNKLLGRVTIAQGGVLPNIQAVLLPKKTESHHKTTKGK</sequence>
<evidence type="ECO:0000256" key="3">
    <source>
        <dbReference type="ARBA" id="ARBA00006846"/>
    </source>
</evidence>
<dbReference type="SMART" id="SM00414">
    <property type="entry name" value="H2A"/>
    <property type="match status" value="1"/>
</dbReference>
<dbReference type="Pfam" id="PF16211">
    <property type="entry name" value="Histone_H2A_C"/>
    <property type="match status" value="1"/>
</dbReference>
<feature type="compositionally biased region" description="Basic residues" evidence="13">
    <location>
        <begin position="149"/>
        <end position="160"/>
    </location>
</feature>
<keyword evidence="16" id="KW-1185">Reference proteome</keyword>
<dbReference type="InterPro" id="IPR000558">
    <property type="entry name" value="Histone_H2B"/>
</dbReference>
<gene>
    <name evidence="15" type="ORF">APTSU1_001323200</name>
</gene>
<evidence type="ECO:0000256" key="8">
    <source>
        <dbReference type="ARBA" id="ARBA00022843"/>
    </source>
</evidence>
<evidence type="ECO:0000259" key="14">
    <source>
        <dbReference type="PROSITE" id="PS51504"/>
    </source>
</evidence>
<dbReference type="EMBL" id="BAAFST010000013">
    <property type="protein sequence ID" value="GAB1297996.1"/>
    <property type="molecule type" value="Genomic_DNA"/>
</dbReference>
<dbReference type="PROSITE" id="PS00046">
    <property type="entry name" value="HISTONE_H2A"/>
    <property type="match status" value="1"/>
</dbReference>
<proteinExistence type="inferred from homology"/>
<dbReference type="InterPro" id="IPR036390">
    <property type="entry name" value="WH_DNA-bd_sf"/>
</dbReference>
<dbReference type="PROSITE" id="PS51504">
    <property type="entry name" value="H15"/>
    <property type="match status" value="1"/>
</dbReference>
<keyword evidence="12" id="KW-0544">Nucleosome core</keyword>
<evidence type="ECO:0000313" key="15">
    <source>
        <dbReference type="EMBL" id="GAB1297996.1"/>
    </source>
</evidence>
<evidence type="ECO:0000256" key="2">
    <source>
        <dbReference type="ARBA" id="ARBA00004286"/>
    </source>
</evidence>
<dbReference type="PANTHER" id="PTHR23428">
    <property type="entry name" value="HISTONE H2B"/>
    <property type="match status" value="1"/>
</dbReference>
<dbReference type="InterPro" id="IPR002119">
    <property type="entry name" value="Histone_H2A"/>
</dbReference>
<dbReference type="CDD" id="cd00073">
    <property type="entry name" value="H15"/>
    <property type="match status" value="1"/>
</dbReference>
<dbReference type="SMART" id="SM00427">
    <property type="entry name" value="H2B"/>
    <property type="match status" value="2"/>
</dbReference>
<feature type="compositionally biased region" description="Basic residues" evidence="13">
    <location>
        <begin position="168"/>
        <end position="193"/>
    </location>
</feature>
<feature type="region of interest" description="Disordered" evidence="13">
    <location>
        <begin position="451"/>
        <end position="477"/>
    </location>
</feature>
<name>A0ABQ0FFI8_APOSI</name>
<feature type="compositionally biased region" description="Basic residues" evidence="13">
    <location>
        <begin position="465"/>
        <end position="477"/>
    </location>
</feature>
<feature type="compositionally biased region" description="Low complexity" evidence="13">
    <location>
        <begin position="1"/>
        <end position="15"/>
    </location>
</feature>
<dbReference type="SUPFAM" id="SSF47113">
    <property type="entry name" value="Histone-fold"/>
    <property type="match status" value="3"/>
</dbReference>
<evidence type="ECO:0000256" key="6">
    <source>
        <dbReference type="ARBA" id="ARBA00022481"/>
    </source>
</evidence>
<dbReference type="Gene3D" id="1.10.20.10">
    <property type="entry name" value="Histone, subunit A"/>
    <property type="match status" value="3"/>
</dbReference>
<accession>A0ABQ0FFI8</accession>
<dbReference type="CDD" id="cd00074">
    <property type="entry name" value="HFD_H2A"/>
    <property type="match status" value="1"/>
</dbReference>
<evidence type="ECO:0000256" key="1">
    <source>
        <dbReference type="ARBA" id="ARBA00004123"/>
    </source>
</evidence>
<evidence type="ECO:0000256" key="5">
    <source>
        <dbReference type="ARBA" id="ARBA00022454"/>
    </source>
</evidence>
<evidence type="ECO:0000256" key="4">
    <source>
        <dbReference type="ARBA" id="ARBA00010691"/>
    </source>
</evidence>
<comment type="subcellular location">
    <subcellularLocation>
        <location evidence="2">Chromosome</location>
    </subcellularLocation>
    <subcellularLocation>
        <location evidence="1">Nucleus</location>
    </subcellularLocation>
</comment>
<dbReference type="InterPro" id="IPR032454">
    <property type="entry name" value="Histone_H2A_C"/>
</dbReference>
<feature type="compositionally biased region" description="Basic residues" evidence="13">
    <location>
        <begin position="119"/>
        <end position="140"/>
    </location>
</feature>
<dbReference type="InterPro" id="IPR009072">
    <property type="entry name" value="Histone-fold"/>
</dbReference>
<dbReference type="InterPro" id="IPR007125">
    <property type="entry name" value="H2A/H2B/H3"/>
</dbReference>
<reference evidence="15 16" key="1">
    <citation type="submission" date="2024-08" db="EMBL/GenBank/DDBJ databases">
        <title>The draft genome of Apodemus speciosus.</title>
        <authorList>
            <person name="Nabeshima K."/>
            <person name="Suzuki S."/>
            <person name="Onuma M."/>
        </authorList>
    </citation>
    <scope>NUCLEOTIDE SEQUENCE [LARGE SCALE GENOMIC DNA]</scope>
    <source>
        <strain evidence="15">IB14-021</strain>
    </source>
</reference>
<keyword evidence="10" id="KW-0238">DNA-binding</keyword>
<keyword evidence="5" id="KW-0158">Chromosome</keyword>
<dbReference type="PROSITE" id="PS00357">
    <property type="entry name" value="HISTONE_H2B"/>
    <property type="match status" value="1"/>
</dbReference>
<keyword evidence="8" id="KW-0832">Ubl conjugation</keyword>
<evidence type="ECO:0000256" key="7">
    <source>
        <dbReference type="ARBA" id="ARBA00022499"/>
    </source>
</evidence>
<dbReference type="InterPro" id="IPR036388">
    <property type="entry name" value="WH-like_DNA-bd_sf"/>
</dbReference>
<dbReference type="Pfam" id="PF00538">
    <property type="entry name" value="Linker_histone"/>
    <property type="match status" value="1"/>
</dbReference>
<dbReference type="InterPro" id="IPR032458">
    <property type="entry name" value="Histone_H2A_CS"/>
</dbReference>
<organism evidence="15 16">
    <name type="scientific">Apodemus speciosus</name>
    <name type="common">Large Japanese field mouse</name>
    <dbReference type="NCBI Taxonomy" id="105296"/>
    <lineage>
        <taxon>Eukaryota</taxon>
        <taxon>Metazoa</taxon>
        <taxon>Chordata</taxon>
        <taxon>Craniata</taxon>
        <taxon>Vertebrata</taxon>
        <taxon>Euteleostomi</taxon>
        <taxon>Mammalia</taxon>
        <taxon>Eutheria</taxon>
        <taxon>Euarchontoglires</taxon>
        <taxon>Glires</taxon>
        <taxon>Rodentia</taxon>
        <taxon>Myomorpha</taxon>
        <taxon>Muroidea</taxon>
        <taxon>Muridae</taxon>
        <taxon>Murinae</taxon>
        <taxon>Apodemus</taxon>
    </lineage>
</organism>
<dbReference type="Gene3D" id="1.10.10.10">
    <property type="entry name" value="Winged helix-like DNA-binding domain superfamily/Winged helix DNA-binding domain"/>
    <property type="match status" value="1"/>
</dbReference>
<evidence type="ECO:0000256" key="13">
    <source>
        <dbReference type="SAM" id="MobiDB-lite"/>
    </source>
</evidence>
<keyword evidence="6" id="KW-0488">Methylation</keyword>
<evidence type="ECO:0000256" key="10">
    <source>
        <dbReference type="ARBA" id="ARBA00023125"/>
    </source>
</evidence>
<comment type="similarity">
    <text evidence="3">Belongs to the histone H2B family.</text>
</comment>
<dbReference type="InterPro" id="IPR055333">
    <property type="entry name" value="HISTONE_H2B_site"/>
</dbReference>
<feature type="region of interest" description="Disordered" evidence="13">
    <location>
        <begin position="327"/>
        <end position="363"/>
    </location>
</feature>
<dbReference type="Pfam" id="PF00125">
    <property type="entry name" value="Histone"/>
    <property type="match status" value="3"/>
</dbReference>
<dbReference type="PRINTS" id="PR00620">
    <property type="entry name" value="HISTONEH2A"/>
</dbReference>
<comment type="caution">
    <text evidence="15">The sequence shown here is derived from an EMBL/GenBank/DDBJ whole genome shotgun (WGS) entry which is preliminary data.</text>
</comment>
<feature type="domain" description="H15" evidence="14">
    <location>
        <begin position="36"/>
        <end position="109"/>
    </location>
</feature>
<dbReference type="Proteomes" id="UP001623349">
    <property type="component" value="Unassembled WGS sequence"/>
</dbReference>
<dbReference type="SMART" id="SM00526">
    <property type="entry name" value="H15"/>
    <property type="match status" value="1"/>
</dbReference>
<keyword evidence="9" id="KW-0007">Acetylation</keyword>
<keyword evidence="7" id="KW-1017">Isopeptide bond</keyword>
<keyword evidence="11" id="KW-0539">Nucleus</keyword>
<dbReference type="SUPFAM" id="SSF46785">
    <property type="entry name" value="Winged helix' DNA-binding domain"/>
    <property type="match status" value="1"/>
</dbReference>
<evidence type="ECO:0000256" key="9">
    <source>
        <dbReference type="ARBA" id="ARBA00022990"/>
    </source>
</evidence>
<evidence type="ECO:0000313" key="16">
    <source>
        <dbReference type="Proteomes" id="UP001623349"/>
    </source>
</evidence>